<comment type="caution">
    <text evidence="1">The sequence shown here is derived from an EMBL/GenBank/DDBJ whole genome shotgun (WGS) entry which is preliminary data.</text>
</comment>
<accession>A0ABQ6NP23</accession>
<dbReference type="Proteomes" id="UP001285921">
    <property type="component" value="Unassembled WGS sequence"/>
</dbReference>
<gene>
    <name evidence="1" type="ORF">PghCCS26_36830</name>
</gene>
<name>A0ABQ6NP23_9BACL</name>
<sequence length="51" mass="5862">MNAFYKKTAAFCGAHVLDIANMSIIRRKNAARQAESIYIQDNNDTYSLFKF</sequence>
<proteinExistence type="predicted"/>
<keyword evidence="2" id="KW-1185">Reference proteome</keyword>
<evidence type="ECO:0000313" key="2">
    <source>
        <dbReference type="Proteomes" id="UP001285921"/>
    </source>
</evidence>
<dbReference type="EMBL" id="BTCL01000013">
    <property type="protein sequence ID" value="GMK46554.1"/>
    <property type="molecule type" value="Genomic_DNA"/>
</dbReference>
<evidence type="ECO:0000313" key="1">
    <source>
        <dbReference type="EMBL" id="GMK46554.1"/>
    </source>
</evidence>
<protein>
    <submittedName>
        <fullName evidence="1">Uncharacterized protein</fullName>
    </submittedName>
</protein>
<reference evidence="1 2" key="1">
    <citation type="submission" date="2023-05" db="EMBL/GenBank/DDBJ databases">
        <title>Draft genome of Paenibacillus sp. CCS26.</title>
        <authorList>
            <person name="Akita H."/>
            <person name="Shinto Y."/>
            <person name="Kimura Z."/>
        </authorList>
    </citation>
    <scope>NUCLEOTIDE SEQUENCE [LARGE SCALE GENOMIC DNA]</scope>
    <source>
        <strain evidence="1 2">CCS26</strain>
    </source>
</reference>
<organism evidence="1 2">
    <name type="scientific">Paenibacillus glycanilyticus</name>
    <dbReference type="NCBI Taxonomy" id="126569"/>
    <lineage>
        <taxon>Bacteria</taxon>
        <taxon>Bacillati</taxon>
        <taxon>Bacillota</taxon>
        <taxon>Bacilli</taxon>
        <taxon>Bacillales</taxon>
        <taxon>Paenibacillaceae</taxon>
        <taxon>Paenibacillus</taxon>
    </lineage>
</organism>